<gene>
    <name evidence="2" type="ORF">ANN_01814</name>
</gene>
<accession>A0ABQ8TYP3</accession>
<comment type="caution">
    <text evidence="2">The sequence shown here is derived from an EMBL/GenBank/DDBJ whole genome shotgun (WGS) entry which is preliminary data.</text>
</comment>
<dbReference type="Proteomes" id="UP001148838">
    <property type="component" value="Unassembled WGS sequence"/>
</dbReference>
<keyword evidence="3" id="KW-1185">Reference proteome</keyword>
<evidence type="ECO:0000313" key="3">
    <source>
        <dbReference type="Proteomes" id="UP001148838"/>
    </source>
</evidence>
<dbReference type="PROSITE" id="PS51229">
    <property type="entry name" value="DCUN1"/>
    <property type="match status" value="1"/>
</dbReference>
<proteinExistence type="predicted"/>
<evidence type="ECO:0000259" key="1">
    <source>
        <dbReference type="PROSITE" id="PS51229"/>
    </source>
</evidence>
<feature type="domain" description="DCUN1" evidence="1">
    <location>
        <begin position="1"/>
        <end position="18"/>
    </location>
</feature>
<protein>
    <recommendedName>
        <fullName evidence="1">DCUN1 domain-containing protein</fullName>
    </recommendedName>
</protein>
<dbReference type="InterPro" id="IPR005176">
    <property type="entry name" value="PONY_dom"/>
</dbReference>
<evidence type="ECO:0000313" key="2">
    <source>
        <dbReference type="EMBL" id="KAJ4450390.1"/>
    </source>
</evidence>
<sequence>MENESWPFVIDDILEFAWRLGDHEKPKSGEPTFRIELWASRIQGRRARYRMLLRSEKYDRSIALLPSPRRKLCRGYYIPLKCVASVRPELRNLISKDSTTLTARLHQFYKKTLCVEADRRYLQSYFFGMRQKRASLTSLLKRLVLQRRPLSLDAPPRTVLDSEDLPFTYKNDYQKPSLTFLDLARMVRHYAMPSITKSGPQSLKLFATRDIPPMKKSMATGSCRGRQHSLKCANGKRSRPMCPVVQQEEVESIPASSYECTMVHCVLRWEVRAVEIKLDSLPCSEAQILRDRFQNVFGKTVDIKKCVNFAQVSEGVPVGEIDGVCVCDIPLFKYARLTSCDVERSFSQYKSLFRDNRHAFVMENLEMTFVVHCNSRPTTSTQVWLVST</sequence>
<reference evidence="2 3" key="1">
    <citation type="journal article" date="2022" name="Allergy">
        <title>Genome assembly and annotation of Periplaneta americana reveal a comprehensive cockroach allergen profile.</title>
        <authorList>
            <person name="Wang L."/>
            <person name="Xiong Q."/>
            <person name="Saelim N."/>
            <person name="Wang L."/>
            <person name="Nong W."/>
            <person name="Wan A.T."/>
            <person name="Shi M."/>
            <person name="Liu X."/>
            <person name="Cao Q."/>
            <person name="Hui J.H.L."/>
            <person name="Sookrung N."/>
            <person name="Leung T.F."/>
            <person name="Tungtrongchitr A."/>
            <person name="Tsui S.K.W."/>
        </authorList>
    </citation>
    <scope>NUCLEOTIDE SEQUENCE [LARGE SCALE GENOMIC DNA]</scope>
    <source>
        <strain evidence="2">PWHHKU_190912</strain>
    </source>
</reference>
<name>A0ABQ8TYP3_PERAM</name>
<dbReference type="EMBL" id="JAJSOF020000003">
    <property type="protein sequence ID" value="KAJ4450390.1"/>
    <property type="molecule type" value="Genomic_DNA"/>
</dbReference>
<organism evidence="2 3">
    <name type="scientific">Periplaneta americana</name>
    <name type="common">American cockroach</name>
    <name type="synonym">Blatta americana</name>
    <dbReference type="NCBI Taxonomy" id="6978"/>
    <lineage>
        <taxon>Eukaryota</taxon>
        <taxon>Metazoa</taxon>
        <taxon>Ecdysozoa</taxon>
        <taxon>Arthropoda</taxon>
        <taxon>Hexapoda</taxon>
        <taxon>Insecta</taxon>
        <taxon>Pterygota</taxon>
        <taxon>Neoptera</taxon>
        <taxon>Polyneoptera</taxon>
        <taxon>Dictyoptera</taxon>
        <taxon>Blattodea</taxon>
        <taxon>Blattoidea</taxon>
        <taxon>Blattidae</taxon>
        <taxon>Blattinae</taxon>
        <taxon>Periplaneta</taxon>
    </lineage>
</organism>